<dbReference type="InterPro" id="IPR003601">
    <property type="entry name" value="Topo_IA_2"/>
</dbReference>
<keyword evidence="6 8" id="KW-0238">DNA-binding</keyword>
<gene>
    <name evidence="8 12" type="primary">topA</name>
    <name evidence="12" type="ORF">KGQ19_22715</name>
</gene>
<dbReference type="InterPro" id="IPR000380">
    <property type="entry name" value="Topo_IA"/>
</dbReference>
<sequence length="945" mass="102947">MAGKGSADSGAATRRLVIVESPAKAKTIKGYLGPGYTVEASVGHIRDLPAGADEVPEKYKGTSMGRLGVDVDGDFEPLYLVNADKRKQVAKLKDLLKEADELLLATDEDREGEAIAWHLQEVLKPKVPAKRMVFHEITREAIQEAARNTRDIDMPLVDAQETRRILDRLYGYEVSPVLWKKVRTGLSAGRVQSVATRMVVDRERERIAFTAAEYWDLNGVFETLKAGSPDDPRTMAARLASVDGKRVASGRDFGPDGRLKPNSQNVAHLTEVTAKALAAALRDADFSVRGVERKPYRRSPYAPFRTTTMQQEASRKLGMDSKRAMRVAQSLYENGYITYMRTDSITLSDTALNAARTQVRELYGADYLPDVPRRYDSKVKNAQEAHEAIRPSGDTFRTPAQTGLKGDEFRLYELIWMRTVASQMKDATGHTVTVKVGGAASDGRDVEFSASGRIISFHGFLKAYVEGTDDPDAALDDSEQRLPAVAEGDALTTTKVTADGHSTKPPARFTEASLIKDMEEREIGRPSTYSTILGTILDRGYVFKKGTALVPSYIAFAVVGLLENHFGDLVNYEFTARMEDDLDRIARGEAQRVPWLRRFYFGPTEAETAAAGPRGGDNGAVFDHLGGLKDLVTDLGNIDAREVNSFPVGNDGIILRVGRFGPYIERNLEDGTQQRASVPDDLPPDELTEAFAEELFLLPSGDRELGKDPSTGFEVVAKAGRFGPYVTEILPEGTPTRGKNAVKARTGSLFKNMGLDTVTLEEALQLLSLPRVVGADPESGEEITVQNGRYGPYLKKGADSRSITSEEEIFTITLEEALEIYKQPKARGRGAAKPPLRELGPDPVSGKQIVIKSGFYGEYLTDGETNVTIPKSETVEGITPQKAFELLAEKRAKGPAKKTAKKAPAKKTAAKKTAASGTKTAKATAAKKTTAKKTTAKKAAGSAAK</sequence>
<feature type="site" description="Interaction with DNA" evidence="8">
    <location>
        <position position="164"/>
    </location>
</feature>
<dbReference type="SUPFAM" id="SSF56712">
    <property type="entry name" value="Prokaryotic type I DNA topoisomerase"/>
    <property type="match status" value="1"/>
</dbReference>
<evidence type="ECO:0000313" key="12">
    <source>
        <dbReference type="EMBL" id="MBS2549681.1"/>
    </source>
</evidence>
<dbReference type="InterPro" id="IPR003602">
    <property type="entry name" value="Topo_IA_DNA-bd_dom"/>
</dbReference>
<dbReference type="InterPro" id="IPR034149">
    <property type="entry name" value="TOPRIM_TopoI"/>
</dbReference>
<evidence type="ECO:0000256" key="7">
    <source>
        <dbReference type="ARBA" id="ARBA00023235"/>
    </source>
</evidence>
<dbReference type="Proteomes" id="UP000730482">
    <property type="component" value="Unassembled WGS sequence"/>
</dbReference>
<dbReference type="InterPro" id="IPR013825">
    <property type="entry name" value="Topo_IA_cen_sub2"/>
</dbReference>
<feature type="region of interest" description="Interaction with DNA" evidence="8">
    <location>
        <begin position="187"/>
        <end position="192"/>
    </location>
</feature>
<dbReference type="PRINTS" id="PR00417">
    <property type="entry name" value="PRTPISMRASEI"/>
</dbReference>
<dbReference type="CDD" id="cd03363">
    <property type="entry name" value="TOPRIM_TopoIA_TopoI"/>
    <property type="match status" value="1"/>
</dbReference>
<dbReference type="PANTHER" id="PTHR42785">
    <property type="entry name" value="DNA TOPOISOMERASE, TYPE IA, CORE"/>
    <property type="match status" value="1"/>
</dbReference>
<feature type="site" description="Interaction with DNA" evidence="8">
    <location>
        <position position="539"/>
    </location>
</feature>
<dbReference type="InterPro" id="IPR013497">
    <property type="entry name" value="Topo_IA_cen"/>
</dbReference>
<feature type="site" description="Interaction with DNA" evidence="8">
    <location>
        <position position="163"/>
    </location>
</feature>
<dbReference type="PANTHER" id="PTHR42785:SF1">
    <property type="entry name" value="DNA TOPOISOMERASE"/>
    <property type="match status" value="1"/>
</dbReference>
<keyword evidence="7 8" id="KW-0413">Isomerase</keyword>
<comment type="caution">
    <text evidence="12">The sequence shown here is derived from an EMBL/GenBank/DDBJ whole genome shotgun (WGS) entry which is preliminary data.</text>
</comment>
<keyword evidence="5 8" id="KW-0799">Topoisomerase</keyword>
<evidence type="ECO:0000256" key="8">
    <source>
        <dbReference type="HAMAP-Rule" id="MF_00952"/>
    </source>
</evidence>
<dbReference type="Pfam" id="PF13368">
    <property type="entry name" value="Toprim_C_rpt"/>
    <property type="match status" value="3"/>
</dbReference>
<dbReference type="PROSITE" id="PS00396">
    <property type="entry name" value="TOPO_IA_1"/>
    <property type="match status" value="1"/>
</dbReference>
<comment type="similarity">
    <text evidence="2 8">Belongs to the type IA topoisomerase family.</text>
</comment>
<reference evidence="12 13" key="1">
    <citation type="submission" date="2020-02" db="EMBL/GenBank/DDBJ databases">
        <title>Acidophilic actinobacteria isolated from forest soil.</title>
        <authorList>
            <person name="Golinska P."/>
        </authorList>
    </citation>
    <scope>NUCLEOTIDE SEQUENCE [LARGE SCALE GENOMIC DNA]</scope>
    <source>
        <strain evidence="12 13">NL8</strain>
    </source>
</reference>
<feature type="domain" description="Toprim" evidence="10">
    <location>
        <begin position="14"/>
        <end position="138"/>
    </location>
</feature>
<evidence type="ECO:0000259" key="10">
    <source>
        <dbReference type="PROSITE" id="PS50880"/>
    </source>
</evidence>
<feature type="site" description="Interaction with DNA" evidence="8">
    <location>
        <position position="172"/>
    </location>
</feature>
<feature type="compositionally biased region" description="Low complexity" evidence="9">
    <location>
        <begin position="911"/>
        <end position="928"/>
    </location>
</feature>
<dbReference type="InterPro" id="IPR025589">
    <property type="entry name" value="Toprim_C_rpt"/>
</dbReference>
<dbReference type="InterPro" id="IPR013824">
    <property type="entry name" value="Topo_IA_cen_sub1"/>
</dbReference>
<organism evidence="12 13">
    <name type="scientific">Catenulispora pinistramenti</name>
    <dbReference type="NCBI Taxonomy" id="2705254"/>
    <lineage>
        <taxon>Bacteria</taxon>
        <taxon>Bacillati</taxon>
        <taxon>Actinomycetota</taxon>
        <taxon>Actinomycetes</taxon>
        <taxon>Catenulisporales</taxon>
        <taxon>Catenulisporaceae</taxon>
        <taxon>Catenulispora</taxon>
    </lineage>
</organism>
<dbReference type="PROSITE" id="PS52039">
    <property type="entry name" value="TOPO_IA_2"/>
    <property type="match status" value="1"/>
</dbReference>
<dbReference type="RefSeq" id="WP_212011239.1">
    <property type="nucleotide sequence ID" value="NZ_JAAFYZ010000079.1"/>
</dbReference>
<evidence type="ECO:0000256" key="6">
    <source>
        <dbReference type="ARBA" id="ARBA00023125"/>
    </source>
</evidence>
<dbReference type="InterPro" id="IPR013826">
    <property type="entry name" value="Topo_IA_cen_sub3"/>
</dbReference>
<dbReference type="Gene3D" id="1.10.460.10">
    <property type="entry name" value="Topoisomerase I, domain 2"/>
    <property type="match status" value="1"/>
</dbReference>
<dbReference type="SMART" id="SM00493">
    <property type="entry name" value="TOPRIM"/>
    <property type="match status" value="1"/>
</dbReference>
<feature type="site" description="Interaction with DNA" evidence="8">
    <location>
        <position position="167"/>
    </location>
</feature>
<name>A0ABS5KUE1_9ACTN</name>
<dbReference type="SMART" id="SM00437">
    <property type="entry name" value="TOP1Ac"/>
    <property type="match status" value="1"/>
</dbReference>
<comment type="subunit">
    <text evidence="8">Monomer.</text>
</comment>
<evidence type="ECO:0000256" key="3">
    <source>
        <dbReference type="ARBA" id="ARBA00022723"/>
    </source>
</evidence>
<keyword evidence="3" id="KW-0479">Metal-binding</keyword>
<dbReference type="Pfam" id="PF01131">
    <property type="entry name" value="Topoisom_bac"/>
    <property type="match status" value="1"/>
</dbReference>
<dbReference type="Gene3D" id="1.10.290.10">
    <property type="entry name" value="Topoisomerase I, domain 4"/>
    <property type="match status" value="1"/>
</dbReference>
<evidence type="ECO:0000256" key="1">
    <source>
        <dbReference type="ARBA" id="ARBA00000213"/>
    </source>
</evidence>
<feature type="site" description="Interaction with DNA" evidence="8">
    <location>
        <position position="44"/>
    </location>
</feature>
<comment type="function">
    <text evidence="8">Releases the supercoiling and torsional tension of DNA, which is introduced during the DNA replication and transcription, by transiently cleaving and rejoining one strand of the DNA duplex. Introduces a single-strand break via transesterification at a target site in duplex DNA. The scissile phosphodiester is attacked by the catalytic tyrosine of the enzyme, resulting in the formation of a DNA-(5'-phosphotyrosyl)-enzyme intermediate and the expulsion of a 3'-OH DNA strand. The free DNA strand then undergoes passage around the unbroken strand, thus removing DNA supercoils. Finally, in the religation step, the DNA 3'-OH attacks the covalent intermediate to expel the active-site tyrosine and restore the DNA phosphodiester backbone.</text>
</comment>
<proteinExistence type="inferred from homology"/>
<protein>
    <recommendedName>
        <fullName evidence="8">DNA topoisomerase 1</fullName>
        <ecNumber evidence="8">5.6.2.1</ecNumber>
    </recommendedName>
    <alternativeName>
        <fullName evidence="8">DNA topoisomerase I</fullName>
    </alternativeName>
</protein>
<dbReference type="Pfam" id="PF01751">
    <property type="entry name" value="Toprim"/>
    <property type="match status" value="1"/>
</dbReference>
<evidence type="ECO:0000256" key="5">
    <source>
        <dbReference type="ARBA" id="ARBA00023029"/>
    </source>
</evidence>
<dbReference type="InterPro" id="IPR006171">
    <property type="entry name" value="TOPRIM_dom"/>
</dbReference>
<evidence type="ECO:0000313" key="13">
    <source>
        <dbReference type="Proteomes" id="UP000730482"/>
    </source>
</evidence>
<feature type="compositionally biased region" description="Basic residues" evidence="9">
    <location>
        <begin position="893"/>
        <end position="910"/>
    </location>
</feature>
<dbReference type="InterPro" id="IPR023406">
    <property type="entry name" value="Topo_IA_AS"/>
</dbReference>
<dbReference type="InterPro" id="IPR028612">
    <property type="entry name" value="Topoisom_1_IA"/>
</dbReference>
<accession>A0ABS5KUE1</accession>
<comment type="catalytic activity">
    <reaction evidence="1 8">
        <text>ATP-independent breakage of single-stranded DNA, followed by passage and rejoining.</text>
        <dbReference type="EC" id="5.6.2.1"/>
    </reaction>
</comment>
<dbReference type="EMBL" id="JAAFYZ010000079">
    <property type="protein sequence ID" value="MBS2549681.1"/>
    <property type="molecule type" value="Genomic_DNA"/>
</dbReference>
<keyword evidence="13" id="KW-1185">Reference proteome</keyword>
<dbReference type="SMART" id="SM00436">
    <property type="entry name" value="TOP1Bc"/>
    <property type="match status" value="1"/>
</dbReference>
<dbReference type="NCBIfam" id="TIGR01051">
    <property type="entry name" value="topA_bact"/>
    <property type="match status" value="1"/>
</dbReference>
<evidence type="ECO:0000259" key="11">
    <source>
        <dbReference type="PROSITE" id="PS52039"/>
    </source>
</evidence>
<dbReference type="Gene3D" id="3.40.50.140">
    <property type="match status" value="1"/>
</dbReference>
<evidence type="ECO:0000256" key="2">
    <source>
        <dbReference type="ARBA" id="ARBA00009446"/>
    </source>
</evidence>
<feature type="region of interest" description="Disordered" evidence="9">
    <location>
        <begin position="890"/>
        <end position="945"/>
    </location>
</feature>
<dbReference type="CDD" id="cd00186">
    <property type="entry name" value="TOP1Ac"/>
    <property type="match status" value="1"/>
</dbReference>
<keyword evidence="4" id="KW-0460">Magnesium</keyword>
<dbReference type="HAMAP" id="MF_00952">
    <property type="entry name" value="Topoisom_1_prok"/>
    <property type="match status" value="1"/>
</dbReference>
<feature type="domain" description="Topo IA-type catalytic" evidence="11">
    <location>
        <begin position="153"/>
        <end position="607"/>
    </location>
</feature>
<feature type="site" description="Interaction with DNA" evidence="8">
    <location>
        <position position="341"/>
    </location>
</feature>
<dbReference type="Gene3D" id="2.70.20.10">
    <property type="entry name" value="Topoisomerase I, domain 3"/>
    <property type="match status" value="1"/>
</dbReference>
<evidence type="ECO:0000256" key="4">
    <source>
        <dbReference type="ARBA" id="ARBA00022842"/>
    </source>
</evidence>
<dbReference type="EC" id="5.6.2.1" evidence="8"/>
<dbReference type="InterPro" id="IPR023405">
    <property type="entry name" value="Topo_IA_core_domain"/>
</dbReference>
<dbReference type="PROSITE" id="PS50880">
    <property type="entry name" value="TOPRIM"/>
    <property type="match status" value="1"/>
</dbReference>
<evidence type="ECO:0000256" key="9">
    <source>
        <dbReference type="SAM" id="MobiDB-lite"/>
    </source>
</evidence>
<dbReference type="InterPro" id="IPR005733">
    <property type="entry name" value="TopoI_bac-type"/>
</dbReference>
<feature type="active site" description="O-(5'-phospho-DNA)-tyrosine intermediate" evidence="8">
    <location>
        <position position="339"/>
    </location>
</feature>
<feature type="site" description="Interaction with DNA" evidence="8">
    <location>
        <position position="179"/>
    </location>
</feature>